<gene>
    <name evidence="9" type="ORF">RI543_004830</name>
</gene>
<dbReference type="Gene3D" id="1.25.40.10">
    <property type="entry name" value="Tetratricopeptide repeat domain"/>
    <property type="match status" value="1"/>
</dbReference>
<dbReference type="PANTHER" id="PTHR12558:SF9">
    <property type="entry name" value="CELL DIVISION CYCLE PROTEIN 16 HOMOLOG"/>
    <property type="match status" value="1"/>
</dbReference>
<dbReference type="PANTHER" id="PTHR12558">
    <property type="entry name" value="CELL DIVISION CYCLE 16,23,27"/>
    <property type="match status" value="1"/>
</dbReference>
<keyword evidence="4" id="KW-0833">Ubl conjugation pathway</keyword>
<evidence type="ECO:0000256" key="4">
    <source>
        <dbReference type="ARBA" id="ARBA00022786"/>
    </source>
</evidence>
<keyword evidence="1" id="KW-0132">Cell division</keyword>
<feature type="repeat" description="TPR" evidence="7">
    <location>
        <begin position="678"/>
        <end position="711"/>
    </location>
</feature>
<dbReference type="SUPFAM" id="SSF48452">
    <property type="entry name" value="TPR-like"/>
    <property type="match status" value="2"/>
</dbReference>
<dbReference type="InterPro" id="IPR019734">
    <property type="entry name" value="TPR_rpt"/>
</dbReference>
<protein>
    <submittedName>
        <fullName evidence="9">Uncharacterized protein</fullName>
    </submittedName>
</protein>
<dbReference type="Pfam" id="PF13181">
    <property type="entry name" value="TPR_8"/>
    <property type="match status" value="4"/>
</dbReference>
<evidence type="ECO:0000256" key="8">
    <source>
        <dbReference type="SAM" id="MobiDB-lite"/>
    </source>
</evidence>
<dbReference type="EMBL" id="JAWIZZ010000064">
    <property type="protein sequence ID" value="KAK5773776.1"/>
    <property type="molecule type" value="Genomic_DNA"/>
</dbReference>
<keyword evidence="3" id="KW-0498">Mitosis</keyword>
<evidence type="ECO:0000256" key="2">
    <source>
        <dbReference type="ARBA" id="ARBA00022737"/>
    </source>
</evidence>
<accession>A0AAN7ZWU4</accession>
<dbReference type="SMART" id="SM00028">
    <property type="entry name" value="TPR"/>
    <property type="match status" value="8"/>
</dbReference>
<dbReference type="GO" id="GO:0045842">
    <property type="term" value="P:positive regulation of mitotic metaphase/anaphase transition"/>
    <property type="evidence" value="ECO:0007669"/>
    <property type="project" value="TreeGrafter"/>
</dbReference>
<dbReference type="GO" id="GO:0051301">
    <property type="term" value="P:cell division"/>
    <property type="evidence" value="ECO:0007669"/>
    <property type="project" value="UniProtKB-KW"/>
</dbReference>
<feature type="repeat" description="TPR" evidence="7">
    <location>
        <begin position="644"/>
        <end position="677"/>
    </location>
</feature>
<evidence type="ECO:0000256" key="7">
    <source>
        <dbReference type="PROSITE-ProRule" id="PRU00339"/>
    </source>
</evidence>
<evidence type="ECO:0000256" key="5">
    <source>
        <dbReference type="ARBA" id="ARBA00022803"/>
    </source>
</evidence>
<sequence length="825" mass="94320">MRNPASPGGTPSQHNSTLAISPLMVNRTARCQGRNSNNQPSTNIDNLNNIPFSNSNNNINNNPFQTVINSPLVQKVSKNFSSKSGLTTPRQTKNISFNNIYNSNVSNNTIGAPNHIMSSTLRKFSLHKNPLNLSIQDVNNNNQDCYNNDMTIDSAIDNNDKTNINKDNPLLTTLTTNSAPVTTLNEIDLTKLSSIERLRLWRHDALMQHMYTTAEYIGDKIYSITNDPNDAFWLAQVYYDSMEYQRAIDLLTTTSTDDLDYANLPSTSLVTINIMCRYLVALCYVQLQKYEEALDIVGETNPFADESISEDEFMTQQRQKTDGGIKLESSLCHLRGKIYCALNNFEKARESFKEAVKVDIKNFEAFDTLTSKYLLTPQEEWDFIHELDFSILDDNEEIIRNFYTLKLSKLVNTDRIRESQQLLSNEYNLDSNSDVVCSQVELLHLKGKFDECLDVCEQYLSKDSFNLKLLPTYITCLFELSAKNKLFLLSHKLAENLPKSPITWFSVATYYLTMNKINQARKFFSKASILDPTFAPAWLGFAHTYALEGEQDQALAAYSTAARFFPGSHLPYLFLGMQYMTSNTLSLAEEYFNLSYDICPSDPLLLNEMGCLYYKKEEFDKSKKYLNRALEEIKDVSPTSKTSISIQTNLGHTYKRLGENERAIKCFRYILEDSEKDSDVYCTLGFLYLKTNQLEKAIDYLHKSLAVCPSNKYASDLLQHALELNVSLSLNGDHLLSVRTNFENLILNIDQYDPNNDKLNKNTKINDQIVNKIQRKRSKNPALQPSPYLKKSRSRSSKRPFYENSTEQNNNTSINDNYIEPMDVE</sequence>
<keyword evidence="2" id="KW-0677">Repeat</keyword>
<dbReference type="Proteomes" id="UP001306508">
    <property type="component" value="Unassembled WGS sequence"/>
</dbReference>
<feature type="region of interest" description="Disordered" evidence="8">
    <location>
        <begin position="775"/>
        <end position="825"/>
    </location>
</feature>
<dbReference type="Pfam" id="PF12895">
    <property type="entry name" value="ANAPC3"/>
    <property type="match status" value="1"/>
</dbReference>
<feature type="repeat" description="TPR" evidence="7">
    <location>
        <begin position="535"/>
        <end position="568"/>
    </location>
</feature>
<dbReference type="PROSITE" id="PS50005">
    <property type="entry name" value="TPR"/>
    <property type="match status" value="5"/>
</dbReference>
<evidence type="ECO:0000256" key="1">
    <source>
        <dbReference type="ARBA" id="ARBA00022618"/>
    </source>
</evidence>
<evidence type="ECO:0000256" key="6">
    <source>
        <dbReference type="ARBA" id="ARBA00023306"/>
    </source>
</evidence>
<keyword evidence="10" id="KW-1185">Reference proteome</keyword>
<proteinExistence type="predicted"/>
<dbReference type="InterPro" id="IPR011990">
    <property type="entry name" value="TPR-like_helical_dom_sf"/>
</dbReference>
<feature type="repeat" description="TPR" evidence="7">
    <location>
        <begin position="329"/>
        <end position="362"/>
    </location>
</feature>
<feature type="repeat" description="TPR" evidence="7">
    <location>
        <begin position="501"/>
        <end position="534"/>
    </location>
</feature>
<dbReference type="AlphaFoldDB" id="A0AAN7ZWU4"/>
<dbReference type="GO" id="GO:0005737">
    <property type="term" value="C:cytoplasm"/>
    <property type="evidence" value="ECO:0007669"/>
    <property type="project" value="TreeGrafter"/>
</dbReference>
<keyword evidence="6" id="KW-0131">Cell cycle</keyword>
<evidence type="ECO:0000313" key="10">
    <source>
        <dbReference type="Proteomes" id="UP001306508"/>
    </source>
</evidence>
<organism evidence="9 10">
    <name type="scientific">Arxiozyma heterogenica</name>
    <dbReference type="NCBI Taxonomy" id="278026"/>
    <lineage>
        <taxon>Eukaryota</taxon>
        <taxon>Fungi</taxon>
        <taxon>Dikarya</taxon>
        <taxon>Ascomycota</taxon>
        <taxon>Saccharomycotina</taxon>
        <taxon>Saccharomycetes</taxon>
        <taxon>Saccharomycetales</taxon>
        <taxon>Saccharomycetaceae</taxon>
        <taxon>Arxiozyma</taxon>
    </lineage>
</organism>
<evidence type="ECO:0000313" key="9">
    <source>
        <dbReference type="EMBL" id="KAK5773776.1"/>
    </source>
</evidence>
<feature type="compositionally biased region" description="Polar residues" evidence="8">
    <location>
        <begin position="803"/>
        <end position="816"/>
    </location>
</feature>
<dbReference type="GO" id="GO:0031145">
    <property type="term" value="P:anaphase-promoting complex-dependent catabolic process"/>
    <property type="evidence" value="ECO:0007669"/>
    <property type="project" value="TreeGrafter"/>
</dbReference>
<dbReference type="GO" id="GO:0016567">
    <property type="term" value="P:protein ubiquitination"/>
    <property type="evidence" value="ECO:0007669"/>
    <property type="project" value="TreeGrafter"/>
</dbReference>
<evidence type="ECO:0000256" key="3">
    <source>
        <dbReference type="ARBA" id="ARBA00022776"/>
    </source>
</evidence>
<comment type="caution">
    <text evidence="9">The sequence shown here is derived from an EMBL/GenBank/DDBJ whole genome shotgun (WGS) entry which is preliminary data.</text>
</comment>
<keyword evidence="5 7" id="KW-0802">TPR repeat</keyword>
<reference evidence="10" key="1">
    <citation type="submission" date="2023-07" db="EMBL/GenBank/DDBJ databases">
        <title>A draft genome of Kazachstania heterogenica Y-27499.</title>
        <authorList>
            <person name="Donic C."/>
            <person name="Kralova J.S."/>
            <person name="Fidel L."/>
            <person name="Ben-Dor S."/>
            <person name="Jung S."/>
        </authorList>
    </citation>
    <scope>NUCLEOTIDE SEQUENCE [LARGE SCALE GENOMIC DNA]</scope>
    <source>
        <strain evidence="10">Y27499</strain>
    </source>
</reference>
<dbReference type="GO" id="GO:0005680">
    <property type="term" value="C:anaphase-promoting complex"/>
    <property type="evidence" value="ECO:0007669"/>
    <property type="project" value="TreeGrafter"/>
</dbReference>
<name>A0AAN7ZWU4_9SACH</name>